<sequence>MTGIAVRRIAGIAAGAAAIGLALAAAILLPAPLGKAAASPPLPARPVRIVSLNLCTDQLLMQLVDPARIAAVTHLAADPHYSAMAAEAQRLPITRGTAEEVIALRPDLVLAGTFSARQAVAMLRRLGYPVVELAPETDFAAITANIRLLAAAVGEEERGAAMVREVEAALAAVPPVPQDPPLYADYAANGFSSGDGTLLAEVANRAGFRTLGQHLGWDGVRQVSLEQLLHTPPAVIDLGDPATAPALAQETVRHPAMRHLLRDAEVLATPSRYTACGNLRTLRALEALVAARHGLDA</sequence>
<proteinExistence type="predicted"/>
<reference evidence="3" key="1">
    <citation type="journal article" date="2019" name="Int. J. Syst. Evol. Microbiol.">
        <title>The Global Catalogue of Microorganisms (GCM) 10K type strain sequencing project: providing services to taxonomists for standard genome sequencing and annotation.</title>
        <authorList>
            <consortium name="The Broad Institute Genomics Platform"/>
            <consortium name="The Broad Institute Genome Sequencing Center for Infectious Disease"/>
            <person name="Wu L."/>
            <person name="Ma J."/>
        </authorList>
    </citation>
    <scope>NUCLEOTIDE SEQUENCE [LARGE SCALE GENOMIC DNA]</scope>
    <source>
        <strain evidence="3">KCTC 52607</strain>
    </source>
</reference>
<dbReference type="PANTHER" id="PTHR30535">
    <property type="entry name" value="VITAMIN B12-BINDING PROTEIN"/>
    <property type="match status" value="1"/>
</dbReference>
<evidence type="ECO:0000313" key="3">
    <source>
        <dbReference type="Proteomes" id="UP001595456"/>
    </source>
</evidence>
<feature type="domain" description="Fe/B12 periplasmic-binding" evidence="1">
    <location>
        <begin position="48"/>
        <end position="296"/>
    </location>
</feature>
<evidence type="ECO:0000313" key="2">
    <source>
        <dbReference type="EMBL" id="MFC3099062.1"/>
    </source>
</evidence>
<dbReference type="Gene3D" id="3.40.50.1980">
    <property type="entry name" value="Nitrogenase molybdenum iron protein domain"/>
    <property type="match status" value="2"/>
</dbReference>
<dbReference type="PANTHER" id="PTHR30535:SF34">
    <property type="entry name" value="MOLYBDATE-BINDING PROTEIN MOLA"/>
    <property type="match status" value="1"/>
</dbReference>
<dbReference type="InterPro" id="IPR050902">
    <property type="entry name" value="ABC_Transporter_SBP"/>
</dbReference>
<dbReference type="InterPro" id="IPR002491">
    <property type="entry name" value="ABC_transptr_periplasmic_BD"/>
</dbReference>
<protein>
    <submittedName>
        <fullName evidence="2">ABC transporter substrate-binding protein</fullName>
    </submittedName>
</protein>
<dbReference type="RefSeq" id="WP_336924461.1">
    <property type="nucleotide sequence ID" value="NZ_JBANRO010000001.1"/>
</dbReference>
<dbReference type="Pfam" id="PF01497">
    <property type="entry name" value="Peripla_BP_2"/>
    <property type="match status" value="1"/>
</dbReference>
<dbReference type="EMBL" id="JBHRST010000022">
    <property type="protein sequence ID" value="MFC3099062.1"/>
    <property type="molecule type" value="Genomic_DNA"/>
</dbReference>
<dbReference type="PROSITE" id="PS50983">
    <property type="entry name" value="FE_B12_PBP"/>
    <property type="match status" value="1"/>
</dbReference>
<organism evidence="2 3">
    <name type="scientific">Alteraurantiacibacter palmitatis</name>
    <dbReference type="NCBI Taxonomy" id="2054628"/>
    <lineage>
        <taxon>Bacteria</taxon>
        <taxon>Pseudomonadati</taxon>
        <taxon>Pseudomonadota</taxon>
        <taxon>Alphaproteobacteria</taxon>
        <taxon>Sphingomonadales</taxon>
        <taxon>Erythrobacteraceae</taxon>
        <taxon>Alteraurantiacibacter</taxon>
    </lineage>
</organism>
<evidence type="ECO:0000259" key="1">
    <source>
        <dbReference type="PROSITE" id="PS50983"/>
    </source>
</evidence>
<gene>
    <name evidence="2" type="ORF">ACFODU_14795</name>
</gene>
<name>A0ABV7EBS6_9SPHN</name>
<comment type="caution">
    <text evidence="2">The sequence shown here is derived from an EMBL/GenBank/DDBJ whole genome shotgun (WGS) entry which is preliminary data.</text>
</comment>
<dbReference type="Proteomes" id="UP001595456">
    <property type="component" value="Unassembled WGS sequence"/>
</dbReference>
<dbReference type="SUPFAM" id="SSF53807">
    <property type="entry name" value="Helical backbone' metal receptor"/>
    <property type="match status" value="1"/>
</dbReference>
<keyword evidence="3" id="KW-1185">Reference proteome</keyword>
<accession>A0ABV7EBS6</accession>